<evidence type="ECO:0000259" key="1">
    <source>
        <dbReference type="Pfam" id="PF13476"/>
    </source>
</evidence>
<dbReference type="InterPro" id="IPR038729">
    <property type="entry name" value="Rad50/SbcC_AAA"/>
</dbReference>
<name>A0A447TNG9_SALET</name>
<gene>
    <name evidence="2" type="ORF">NCTC6754_00653</name>
</gene>
<protein>
    <submittedName>
        <fullName evidence="2">ATPase involved in DNA repair</fullName>
    </submittedName>
</protein>
<dbReference type="Proteomes" id="UP000269208">
    <property type="component" value="Chromosome"/>
</dbReference>
<feature type="domain" description="Rad50/SbcC-type AAA" evidence="1">
    <location>
        <begin position="7"/>
        <end position="78"/>
    </location>
</feature>
<dbReference type="InterPro" id="IPR027417">
    <property type="entry name" value="P-loop_NTPase"/>
</dbReference>
<accession>A0A447TNG9</accession>
<dbReference type="EMBL" id="LR134190">
    <property type="protein sequence ID" value="VEB50961.1"/>
    <property type="molecule type" value="Genomic_DNA"/>
</dbReference>
<dbReference type="Gene3D" id="3.40.50.300">
    <property type="entry name" value="P-loop containing nucleotide triphosphate hydrolases"/>
    <property type="match status" value="1"/>
</dbReference>
<evidence type="ECO:0000313" key="2">
    <source>
        <dbReference type="EMBL" id="VEB50961.1"/>
    </source>
</evidence>
<dbReference type="AlphaFoldDB" id="A0A447TNG9"/>
<organism evidence="2 3">
    <name type="scientific">Salmonella enterica I</name>
    <dbReference type="NCBI Taxonomy" id="59201"/>
    <lineage>
        <taxon>Bacteria</taxon>
        <taxon>Pseudomonadati</taxon>
        <taxon>Pseudomonadota</taxon>
        <taxon>Gammaproteobacteria</taxon>
        <taxon>Enterobacterales</taxon>
        <taxon>Enterobacteriaceae</taxon>
        <taxon>Salmonella</taxon>
    </lineage>
</organism>
<dbReference type="SUPFAM" id="SSF52540">
    <property type="entry name" value="P-loop containing nucleoside triphosphate hydrolases"/>
    <property type="match status" value="1"/>
</dbReference>
<dbReference type="GO" id="GO:0006302">
    <property type="term" value="P:double-strand break repair"/>
    <property type="evidence" value="ECO:0007669"/>
    <property type="project" value="InterPro"/>
</dbReference>
<proteinExistence type="predicted"/>
<reference evidence="2 3" key="1">
    <citation type="submission" date="2018-12" db="EMBL/GenBank/DDBJ databases">
        <authorList>
            <consortium name="Pathogen Informatics"/>
        </authorList>
    </citation>
    <scope>NUCLEOTIDE SEQUENCE [LARGE SCALE GENOMIC DNA]</scope>
    <source>
        <strain evidence="2 3">NCTC6754</strain>
    </source>
</reference>
<dbReference type="REBASE" id="287950">
    <property type="entry name" value="M.Sen6754DndDP"/>
</dbReference>
<dbReference type="Pfam" id="PF13476">
    <property type="entry name" value="AAA_23"/>
    <property type="match status" value="1"/>
</dbReference>
<sequence length="87" mass="9491">MKSTLAPIVLFGGLNGAGKTSILSAIRLALYGRLAFGPAMQQQEYVEQLGALVHNGTYTAERPDEAAVELTFTYNQNGHETEFHRHA</sequence>
<evidence type="ECO:0000313" key="3">
    <source>
        <dbReference type="Proteomes" id="UP000269208"/>
    </source>
</evidence>
<dbReference type="GO" id="GO:0016887">
    <property type="term" value="F:ATP hydrolysis activity"/>
    <property type="evidence" value="ECO:0007669"/>
    <property type="project" value="InterPro"/>
</dbReference>